<sequence length="398" mass="44649">MDDIAIRVDDVSKDFRLPHEKVGSLKSLVVNLFGRQKSFETQHALRNVSFEIKKGEFFGVVGRNGSGKSTLLKILAGIYQPTRGKVTVRGKLVPFIELGVGFNPELTGRENVYLNGALLGFSKKEIDEKYDDIVAFAELDRFMDQKLKNYSSGMQVRLAFSMATLSEADILLVDEVLAVGDADFQRKCYNYFSKLKNNKATVVFISHDMNAIREYCDRAMLINNNMMVDMGATDKIADKYLQLFIEEAPTANKDHAEVADAANQERWGDKRVAISGVSTSVSEKSIEVTIRIKAHSDFAKPVVGFRIRNAAGAEVTGTNTKHENIFLKDLLKEQTLILKWSFVNVLRDGQYIVDVALQYADGITVADWWNGAAKFTIRKNRHIPYTLDPGFELIIQGQ</sequence>
<evidence type="ECO:0000256" key="3">
    <source>
        <dbReference type="ARBA" id="ARBA00022741"/>
    </source>
</evidence>
<comment type="caution">
    <text evidence="6">The sequence shown here is derived from an EMBL/GenBank/DDBJ whole genome shotgun (WGS) entry which is preliminary data.</text>
</comment>
<dbReference type="InterPro" id="IPR017871">
    <property type="entry name" value="ABC_transporter-like_CS"/>
</dbReference>
<dbReference type="CDD" id="cd03220">
    <property type="entry name" value="ABC_KpsT_Wzt"/>
    <property type="match status" value="1"/>
</dbReference>
<reference evidence="6" key="1">
    <citation type="submission" date="2019-01" db="EMBL/GenBank/DDBJ databases">
        <title>Genomic signatures and co-occurrence patterns of the ultra-small Saccharimodia (Patescibacteria phylum) suggest a symbiotic lifestyle.</title>
        <authorList>
            <person name="Lemos L."/>
            <person name="Medeiros J."/>
            <person name="Andreote F."/>
            <person name="Fernandes G."/>
            <person name="Varani A."/>
            <person name="Oliveira G."/>
            <person name="Pylro V."/>
        </authorList>
    </citation>
    <scope>NUCLEOTIDE SEQUENCE [LARGE SCALE GENOMIC DNA]</scope>
    <source>
        <strain evidence="6">AMD01</strain>
    </source>
</reference>
<dbReference type="SUPFAM" id="SSF52540">
    <property type="entry name" value="P-loop containing nucleoside triphosphate hydrolases"/>
    <property type="match status" value="1"/>
</dbReference>
<keyword evidence="2" id="KW-0813">Transport</keyword>
<proteinExistence type="inferred from homology"/>
<keyword evidence="7" id="KW-1185">Reference proteome</keyword>
<dbReference type="SMART" id="SM00382">
    <property type="entry name" value="AAA"/>
    <property type="match status" value="1"/>
</dbReference>
<protein>
    <submittedName>
        <fullName evidence="6">ABC transporter ATP-binding protein</fullName>
    </submittedName>
</protein>
<evidence type="ECO:0000259" key="5">
    <source>
        <dbReference type="PROSITE" id="PS50893"/>
    </source>
</evidence>
<dbReference type="InterPro" id="IPR050683">
    <property type="entry name" value="Bact_Polysacc_Export_ATP-bd"/>
</dbReference>
<dbReference type="PROSITE" id="PS50893">
    <property type="entry name" value="ABC_TRANSPORTER_2"/>
    <property type="match status" value="1"/>
</dbReference>
<evidence type="ECO:0000256" key="1">
    <source>
        <dbReference type="ARBA" id="ARBA00005417"/>
    </source>
</evidence>
<dbReference type="CDD" id="cd10147">
    <property type="entry name" value="Wzt_C-like"/>
    <property type="match status" value="1"/>
</dbReference>
<accession>A0A4Q0AJE4</accession>
<dbReference type="InterPro" id="IPR027417">
    <property type="entry name" value="P-loop_NTPase"/>
</dbReference>
<keyword evidence="3" id="KW-0547">Nucleotide-binding</keyword>
<dbReference type="PROSITE" id="PS00211">
    <property type="entry name" value="ABC_TRANSPORTER_1"/>
    <property type="match status" value="1"/>
</dbReference>
<gene>
    <name evidence="6" type="ORF">EOT04_01420</name>
</gene>
<organism evidence="6 7">
    <name type="scientific">Candidatus Chaera renei</name>
    <dbReference type="NCBI Taxonomy" id="2506947"/>
    <lineage>
        <taxon>Bacteria</taxon>
        <taxon>Candidatus Saccharimonadota</taxon>
        <taxon>Candidatus Saccharimonadia</taxon>
        <taxon>Candidatus Saccharimonadales</taxon>
        <taxon>Candidatus Saccharimonadaceae</taxon>
        <taxon>Candidatus Chaera</taxon>
    </lineage>
</organism>
<dbReference type="AlphaFoldDB" id="A0A4Q0AJE4"/>
<dbReference type="Gene3D" id="3.40.50.300">
    <property type="entry name" value="P-loop containing nucleotide triphosphate hydrolases"/>
    <property type="match status" value="1"/>
</dbReference>
<dbReference type="GO" id="GO:0140359">
    <property type="term" value="F:ABC-type transporter activity"/>
    <property type="evidence" value="ECO:0007669"/>
    <property type="project" value="InterPro"/>
</dbReference>
<dbReference type="InterPro" id="IPR003439">
    <property type="entry name" value="ABC_transporter-like_ATP-bd"/>
</dbReference>
<dbReference type="Pfam" id="PF00005">
    <property type="entry name" value="ABC_tran"/>
    <property type="match status" value="1"/>
</dbReference>
<evidence type="ECO:0000256" key="2">
    <source>
        <dbReference type="ARBA" id="ARBA00022448"/>
    </source>
</evidence>
<dbReference type="PANTHER" id="PTHR46743">
    <property type="entry name" value="TEICHOIC ACIDS EXPORT ATP-BINDING PROTEIN TAGH"/>
    <property type="match status" value="1"/>
</dbReference>
<evidence type="ECO:0000313" key="7">
    <source>
        <dbReference type="Proteomes" id="UP000289269"/>
    </source>
</evidence>
<dbReference type="Proteomes" id="UP000289269">
    <property type="component" value="Unassembled WGS sequence"/>
</dbReference>
<evidence type="ECO:0000256" key="4">
    <source>
        <dbReference type="ARBA" id="ARBA00022840"/>
    </source>
</evidence>
<evidence type="ECO:0000313" key="6">
    <source>
        <dbReference type="EMBL" id="RWZ79504.1"/>
    </source>
</evidence>
<dbReference type="InterPro" id="IPR003593">
    <property type="entry name" value="AAA+_ATPase"/>
</dbReference>
<dbReference type="GO" id="GO:0016020">
    <property type="term" value="C:membrane"/>
    <property type="evidence" value="ECO:0007669"/>
    <property type="project" value="InterPro"/>
</dbReference>
<dbReference type="GO" id="GO:0016887">
    <property type="term" value="F:ATP hydrolysis activity"/>
    <property type="evidence" value="ECO:0007669"/>
    <property type="project" value="InterPro"/>
</dbReference>
<dbReference type="PANTHER" id="PTHR46743:SF2">
    <property type="entry name" value="TEICHOIC ACIDS EXPORT ATP-BINDING PROTEIN TAGH"/>
    <property type="match status" value="1"/>
</dbReference>
<keyword evidence="4 6" id="KW-0067">ATP-binding</keyword>
<dbReference type="InterPro" id="IPR029439">
    <property type="entry name" value="Wzt_C"/>
</dbReference>
<dbReference type="GO" id="GO:0005524">
    <property type="term" value="F:ATP binding"/>
    <property type="evidence" value="ECO:0007669"/>
    <property type="project" value="UniProtKB-KW"/>
</dbReference>
<dbReference type="EMBL" id="SCKW01000009">
    <property type="protein sequence ID" value="RWZ79504.1"/>
    <property type="molecule type" value="Genomic_DNA"/>
</dbReference>
<dbReference type="Gene3D" id="2.70.50.60">
    <property type="entry name" value="abc- transporter (atp binding component) like domain"/>
    <property type="match status" value="1"/>
</dbReference>
<feature type="domain" description="ABC transporter" evidence="5">
    <location>
        <begin position="6"/>
        <end position="249"/>
    </location>
</feature>
<name>A0A4Q0AJE4_9BACT</name>
<comment type="similarity">
    <text evidence="1">Belongs to the ABC transporter superfamily.</text>
</comment>
<dbReference type="InterPro" id="IPR015860">
    <property type="entry name" value="ABC_transpr_TagH-like"/>
</dbReference>
<dbReference type="Pfam" id="PF14524">
    <property type="entry name" value="Wzt_C"/>
    <property type="match status" value="1"/>
</dbReference>